<feature type="compositionally biased region" description="Basic and acidic residues" evidence="1">
    <location>
        <begin position="29"/>
        <end position="40"/>
    </location>
</feature>
<comment type="caution">
    <text evidence="3">The sequence shown here is derived from an EMBL/GenBank/DDBJ whole genome shotgun (WGS) entry which is preliminary data.</text>
</comment>
<keyword evidence="4" id="KW-1185">Reference proteome</keyword>
<dbReference type="EMBL" id="BSFP01000052">
    <property type="protein sequence ID" value="GLL05037.1"/>
    <property type="molecule type" value="Genomic_DNA"/>
</dbReference>
<dbReference type="AlphaFoldDB" id="A0A9W6NQE9"/>
<organism evidence="3 4">
    <name type="scientific">Dactylosporangium matsuzakiense</name>
    <dbReference type="NCBI Taxonomy" id="53360"/>
    <lineage>
        <taxon>Bacteria</taxon>
        <taxon>Bacillati</taxon>
        <taxon>Actinomycetota</taxon>
        <taxon>Actinomycetes</taxon>
        <taxon>Micromonosporales</taxon>
        <taxon>Micromonosporaceae</taxon>
        <taxon>Dactylosporangium</taxon>
    </lineage>
</organism>
<dbReference type="Proteomes" id="UP001143480">
    <property type="component" value="Unassembled WGS sequence"/>
</dbReference>
<keyword evidence="2" id="KW-1133">Transmembrane helix</keyword>
<protein>
    <recommendedName>
        <fullName evidence="5">Septum formation initiator</fullName>
    </recommendedName>
</protein>
<accession>A0A9W6NQE9</accession>
<evidence type="ECO:0000313" key="4">
    <source>
        <dbReference type="Proteomes" id="UP001143480"/>
    </source>
</evidence>
<feature type="region of interest" description="Disordered" evidence="1">
    <location>
        <begin position="1"/>
        <end position="90"/>
    </location>
</feature>
<evidence type="ECO:0000313" key="3">
    <source>
        <dbReference type="EMBL" id="GLL05037.1"/>
    </source>
</evidence>
<gene>
    <name evidence="3" type="ORF">GCM10017581_067840</name>
</gene>
<keyword evidence="2" id="KW-0472">Membrane</keyword>
<keyword evidence="2" id="KW-0812">Transmembrane</keyword>
<feature type="compositionally biased region" description="Polar residues" evidence="1">
    <location>
        <begin position="64"/>
        <end position="74"/>
    </location>
</feature>
<sequence length="188" mass="20250">MNVTTLPSDRQRRSQQSVPRSGGRTTGRNAEEFEPRRNHPTDGATALQPEYEPDHVTKHEPANQPASTSTSTGSDPARGRLRAAPPAPVSAPRAPFVALVLALVLTGVVGILVLNTRIAENAFKLDALKTKQAGLDRDEERLRSDLANKESPVTLASRAKFYGLVPSRSPAFLVLPDGTRLEMPGPSK</sequence>
<proteinExistence type="predicted"/>
<evidence type="ECO:0008006" key="5">
    <source>
        <dbReference type="Google" id="ProtNLM"/>
    </source>
</evidence>
<feature type="compositionally biased region" description="Basic and acidic residues" evidence="1">
    <location>
        <begin position="52"/>
        <end position="61"/>
    </location>
</feature>
<reference evidence="3" key="1">
    <citation type="journal article" date="2014" name="Int. J. Syst. Evol. Microbiol.">
        <title>Complete genome sequence of Corynebacterium casei LMG S-19264T (=DSM 44701T), isolated from a smear-ripened cheese.</title>
        <authorList>
            <consortium name="US DOE Joint Genome Institute (JGI-PGF)"/>
            <person name="Walter F."/>
            <person name="Albersmeier A."/>
            <person name="Kalinowski J."/>
            <person name="Ruckert C."/>
        </authorList>
    </citation>
    <scope>NUCLEOTIDE SEQUENCE</scope>
    <source>
        <strain evidence="3">VKM Ac-1321</strain>
    </source>
</reference>
<reference evidence="3" key="2">
    <citation type="submission" date="2023-01" db="EMBL/GenBank/DDBJ databases">
        <authorList>
            <person name="Sun Q."/>
            <person name="Evtushenko L."/>
        </authorList>
    </citation>
    <scope>NUCLEOTIDE SEQUENCE</scope>
    <source>
        <strain evidence="3">VKM Ac-1321</strain>
    </source>
</reference>
<feature type="transmembrane region" description="Helical" evidence="2">
    <location>
        <begin position="94"/>
        <end position="114"/>
    </location>
</feature>
<name>A0A9W6NQE9_9ACTN</name>
<evidence type="ECO:0000256" key="1">
    <source>
        <dbReference type="SAM" id="MobiDB-lite"/>
    </source>
</evidence>
<evidence type="ECO:0000256" key="2">
    <source>
        <dbReference type="SAM" id="Phobius"/>
    </source>
</evidence>